<name>A0ABS5DLH1_9PSEU</name>
<evidence type="ECO:0000313" key="9">
    <source>
        <dbReference type="Proteomes" id="UP000674084"/>
    </source>
</evidence>
<evidence type="ECO:0000256" key="5">
    <source>
        <dbReference type="ARBA" id="ARBA00023033"/>
    </source>
</evidence>
<evidence type="ECO:0000256" key="4">
    <source>
        <dbReference type="ARBA" id="ARBA00023002"/>
    </source>
</evidence>
<dbReference type="RefSeq" id="WP_210972274.1">
    <property type="nucleotide sequence ID" value="NZ_JAGPXE010000012.1"/>
</dbReference>
<dbReference type="Pfam" id="PF01494">
    <property type="entry name" value="FAD_binding_3"/>
    <property type="match status" value="1"/>
</dbReference>
<dbReference type="EMBL" id="JAGPXE010000012">
    <property type="protein sequence ID" value="MBQ0927143.1"/>
    <property type="molecule type" value="Genomic_DNA"/>
</dbReference>
<dbReference type="InterPro" id="IPR050493">
    <property type="entry name" value="FAD-dep_Monooxygenase_BioMet"/>
</dbReference>
<evidence type="ECO:0000259" key="7">
    <source>
        <dbReference type="Pfam" id="PF01494"/>
    </source>
</evidence>
<comment type="cofactor">
    <cofactor evidence="1">
        <name>FAD</name>
        <dbReference type="ChEBI" id="CHEBI:57692"/>
    </cofactor>
</comment>
<sequence>MTTRSPSIAIIGAGIGGLTLAIALRRRGIRAAVYERSSELREVGAAVALSANGTRVLHALGLRDRLAARSAVPTELIYRDWRGGRRVAAFTAGDDYAARFGAPYYGVHRADLQAALADACGHDELHLDHRLVDVSAENRGYELRFANGIAAHADLVVGADGVHSTVRRWVADDEPARYSGTSGFRGLIPVDAMPSLPDPGAIQFWMGPGAHVLHYPIGDGSFVNFLAVVDDPPTWTDSSWVEEVSPDQLRAPFADWHPGVREMIAATSLHKRWALFGQRPLTRWHRSGIVLLGDAAHAMLPHHGQGANQSIEDAATLASLLHRFAPDQALPRYARLRRARTRAVQRSSWVASALLHLPDGPDADDRDRRLAAIPDTLRWIHEHDAEAATESLG</sequence>
<dbReference type="Gene3D" id="3.50.50.60">
    <property type="entry name" value="FAD/NAD(P)-binding domain"/>
    <property type="match status" value="1"/>
</dbReference>
<reference evidence="8 9" key="1">
    <citation type="submission" date="2021-04" db="EMBL/GenBank/DDBJ databases">
        <title>Whole-genome sequencing of Saccharopolyspora endophytica KCTC 19397.</title>
        <authorList>
            <person name="Ay H."/>
            <person name="Saygin H."/>
            <person name="Sahin N."/>
        </authorList>
    </citation>
    <scope>NUCLEOTIDE SEQUENCE [LARGE SCALE GENOMIC DNA]</scope>
    <source>
        <strain evidence="8 9">KCTC 19397</strain>
    </source>
</reference>
<dbReference type="Proteomes" id="UP000674084">
    <property type="component" value="Unassembled WGS sequence"/>
</dbReference>
<keyword evidence="3" id="KW-0274">FAD</keyword>
<evidence type="ECO:0000256" key="3">
    <source>
        <dbReference type="ARBA" id="ARBA00022827"/>
    </source>
</evidence>
<keyword evidence="6" id="KW-1133">Transmembrane helix</keyword>
<evidence type="ECO:0000256" key="1">
    <source>
        <dbReference type="ARBA" id="ARBA00001974"/>
    </source>
</evidence>
<organism evidence="8 9">
    <name type="scientific">Saccharopolyspora endophytica</name>
    <dbReference type="NCBI Taxonomy" id="543886"/>
    <lineage>
        <taxon>Bacteria</taxon>
        <taxon>Bacillati</taxon>
        <taxon>Actinomycetota</taxon>
        <taxon>Actinomycetes</taxon>
        <taxon>Pseudonocardiales</taxon>
        <taxon>Pseudonocardiaceae</taxon>
        <taxon>Saccharopolyspora</taxon>
    </lineage>
</organism>
<keyword evidence="6" id="KW-0472">Membrane</keyword>
<keyword evidence="5 8" id="KW-0503">Monooxygenase</keyword>
<keyword evidence="4" id="KW-0560">Oxidoreductase</keyword>
<keyword evidence="9" id="KW-1185">Reference proteome</keyword>
<dbReference type="SUPFAM" id="SSF54373">
    <property type="entry name" value="FAD-linked reductases, C-terminal domain"/>
    <property type="match status" value="1"/>
</dbReference>
<dbReference type="PANTHER" id="PTHR13789:SF318">
    <property type="entry name" value="GERANYLGERANYL DIPHOSPHATE REDUCTASE"/>
    <property type="match status" value="1"/>
</dbReference>
<dbReference type="SUPFAM" id="SSF51905">
    <property type="entry name" value="FAD/NAD(P)-binding domain"/>
    <property type="match status" value="1"/>
</dbReference>
<feature type="transmembrane region" description="Helical" evidence="6">
    <location>
        <begin position="6"/>
        <end position="24"/>
    </location>
</feature>
<keyword evidence="2" id="KW-0285">Flavoprotein</keyword>
<protein>
    <submittedName>
        <fullName evidence="8">FAD-dependent monooxygenase</fullName>
    </submittedName>
</protein>
<comment type="caution">
    <text evidence="8">The sequence shown here is derived from an EMBL/GenBank/DDBJ whole genome shotgun (WGS) entry which is preliminary data.</text>
</comment>
<evidence type="ECO:0000313" key="8">
    <source>
        <dbReference type="EMBL" id="MBQ0927143.1"/>
    </source>
</evidence>
<dbReference type="PANTHER" id="PTHR13789">
    <property type="entry name" value="MONOOXYGENASE"/>
    <property type="match status" value="1"/>
</dbReference>
<accession>A0ABS5DLH1</accession>
<evidence type="ECO:0000256" key="6">
    <source>
        <dbReference type="SAM" id="Phobius"/>
    </source>
</evidence>
<gene>
    <name evidence="8" type="ORF">KBO27_24655</name>
</gene>
<dbReference type="InterPro" id="IPR036188">
    <property type="entry name" value="FAD/NAD-bd_sf"/>
</dbReference>
<dbReference type="GO" id="GO:0004497">
    <property type="term" value="F:monooxygenase activity"/>
    <property type="evidence" value="ECO:0007669"/>
    <property type="project" value="UniProtKB-KW"/>
</dbReference>
<proteinExistence type="predicted"/>
<feature type="domain" description="FAD-binding" evidence="7">
    <location>
        <begin position="8"/>
        <end position="346"/>
    </location>
</feature>
<dbReference type="InterPro" id="IPR002938">
    <property type="entry name" value="FAD-bd"/>
</dbReference>
<dbReference type="PRINTS" id="PR00420">
    <property type="entry name" value="RNGMNOXGNASE"/>
</dbReference>
<keyword evidence="6" id="KW-0812">Transmembrane</keyword>
<evidence type="ECO:0000256" key="2">
    <source>
        <dbReference type="ARBA" id="ARBA00022630"/>
    </source>
</evidence>